<evidence type="ECO:0000256" key="3">
    <source>
        <dbReference type="SAM" id="SignalP"/>
    </source>
</evidence>
<dbReference type="Gene3D" id="3.40.33.10">
    <property type="entry name" value="CAP"/>
    <property type="match status" value="1"/>
</dbReference>
<evidence type="ECO:0000259" key="4">
    <source>
        <dbReference type="SMART" id="SM00198"/>
    </source>
</evidence>
<comment type="subcellular location">
    <subcellularLocation>
        <location evidence="1">Secreted</location>
    </subcellularLocation>
</comment>
<gene>
    <name evidence="5" type="primary">AUGUSTUS-3.0.2_00982</name>
    <name evidence="5" type="ORF">TcasGA2_TC000982</name>
</gene>
<dbReference type="FunFam" id="3.40.33.10:FF:000022">
    <property type="entry name" value="peptidase inhibitor 15"/>
    <property type="match status" value="1"/>
</dbReference>
<dbReference type="CDD" id="cd05380">
    <property type="entry name" value="CAP_euk"/>
    <property type="match status" value="1"/>
</dbReference>
<organism evidence="5 6">
    <name type="scientific">Tribolium castaneum</name>
    <name type="common">Red flour beetle</name>
    <dbReference type="NCBI Taxonomy" id="7070"/>
    <lineage>
        <taxon>Eukaryota</taxon>
        <taxon>Metazoa</taxon>
        <taxon>Ecdysozoa</taxon>
        <taxon>Arthropoda</taxon>
        <taxon>Hexapoda</taxon>
        <taxon>Insecta</taxon>
        <taxon>Pterygota</taxon>
        <taxon>Neoptera</taxon>
        <taxon>Endopterygota</taxon>
        <taxon>Coleoptera</taxon>
        <taxon>Polyphaga</taxon>
        <taxon>Cucujiformia</taxon>
        <taxon>Tenebrionidae</taxon>
        <taxon>Tenebrionidae incertae sedis</taxon>
        <taxon>Tribolium</taxon>
    </lineage>
</organism>
<name>D6W9E8_TRICA</name>
<dbReference type="eggNOG" id="KOG3017">
    <property type="taxonomic scope" value="Eukaryota"/>
</dbReference>
<dbReference type="SMART" id="SM00198">
    <property type="entry name" value="SCP"/>
    <property type="match status" value="1"/>
</dbReference>
<feature type="chain" id="PRO_5007310600" evidence="3">
    <location>
        <begin position="20"/>
        <end position="241"/>
    </location>
</feature>
<evidence type="ECO:0000313" key="5">
    <source>
        <dbReference type="EMBL" id="EEZ98487.2"/>
    </source>
</evidence>
<dbReference type="InterPro" id="IPR002413">
    <property type="entry name" value="V5_allergen-like"/>
</dbReference>
<dbReference type="SUPFAM" id="SSF55797">
    <property type="entry name" value="PR-1-like"/>
    <property type="match status" value="1"/>
</dbReference>
<dbReference type="OMA" id="WAEPETP"/>
<dbReference type="OrthoDB" id="43654at2759"/>
<evidence type="ECO:0000256" key="2">
    <source>
        <dbReference type="ARBA" id="ARBA00022525"/>
    </source>
</evidence>
<keyword evidence="3" id="KW-0732">Signal</keyword>
<evidence type="ECO:0000313" key="6">
    <source>
        <dbReference type="Proteomes" id="UP000007266"/>
    </source>
</evidence>
<dbReference type="STRING" id="7070.D6W9E8"/>
<dbReference type="HOGENOM" id="CLU_035730_7_1_1"/>
<dbReference type="PRINTS" id="PR00838">
    <property type="entry name" value="V5ALLERGEN"/>
</dbReference>
<dbReference type="AlphaFoldDB" id="D6W9E8"/>
<dbReference type="InterPro" id="IPR035940">
    <property type="entry name" value="CAP_sf"/>
</dbReference>
<sequence>MRKLCLFLVVTNSLSAVLSCGGRTILHAGITQYDKTIILDAHNRARQLVALGQVANQPPAQNMAKMIWSEELAAKAQEWAMQCSSYVHDPNRHRGRHYVGQNIATKWSTRAPENYYESQADWTGEAISKWFDENRFYNFNGFRGGKTAHYTQMVWAETAAVGCGFVYYLDGKRYTKKYVCNYGPSGNVQGEVPYEKGYPSCSSHGLIESRSYPGLCEKFGIDDGSHHYDNNFVYEYYTYVG</sequence>
<reference evidence="5 6" key="2">
    <citation type="journal article" date="2010" name="Nucleic Acids Res.">
        <title>BeetleBase in 2010: revisions to provide comprehensive genomic information for Tribolium castaneum.</title>
        <authorList>
            <person name="Kim H.S."/>
            <person name="Murphy T."/>
            <person name="Xia J."/>
            <person name="Caragea D."/>
            <person name="Park Y."/>
            <person name="Beeman R.W."/>
            <person name="Lorenzen M.D."/>
            <person name="Butcher S."/>
            <person name="Manak J.R."/>
            <person name="Brown S.J."/>
        </authorList>
    </citation>
    <scope>GENOME REANNOTATION</scope>
    <source>
        <strain evidence="5 6">Georgia GA2</strain>
    </source>
</reference>
<keyword evidence="2" id="KW-0964">Secreted</keyword>
<accession>D6W9E8</accession>
<dbReference type="PRINTS" id="PR00837">
    <property type="entry name" value="V5TPXLIKE"/>
</dbReference>
<protein>
    <submittedName>
        <fullName evidence="5">Venom allergen 5-like Protein</fullName>
    </submittedName>
</protein>
<dbReference type="Pfam" id="PF00188">
    <property type="entry name" value="CAP"/>
    <property type="match status" value="1"/>
</dbReference>
<dbReference type="InterPro" id="IPR001283">
    <property type="entry name" value="CRISP-related"/>
</dbReference>
<feature type="domain" description="SCP" evidence="4">
    <location>
        <begin position="33"/>
        <end position="190"/>
    </location>
</feature>
<dbReference type="PROSITE" id="PS51257">
    <property type="entry name" value="PROKAR_LIPOPROTEIN"/>
    <property type="match status" value="1"/>
</dbReference>
<reference evidence="5 6" key="1">
    <citation type="journal article" date="2008" name="Nature">
        <title>The genome of the model beetle and pest Tribolium castaneum.</title>
        <authorList>
            <consortium name="Tribolium Genome Sequencing Consortium"/>
            <person name="Richards S."/>
            <person name="Gibbs R.A."/>
            <person name="Weinstock G.M."/>
            <person name="Brown S.J."/>
            <person name="Denell R."/>
            <person name="Beeman R.W."/>
            <person name="Gibbs R."/>
            <person name="Beeman R.W."/>
            <person name="Brown S.J."/>
            <person name="Bucher G."/>
            <person name="Friedrich M."/>
            <person name="Grimmelikhuijzen C.J."/>
            <person name="Klingler M."/>
            <person name="Lorenzen M."/>
            <person name="Richards S."/>
            <person name="Roth S."/>
            <person name="Schroder R."/>
            <person name="Tautz D."/>
            <person name="Zdobnov E.M."/>
            <person name="Muzny D."/>
            <person name="Gibbs R.A."/>
            <person name="Weinstock G.M."/>
            <person name="Attaway T."/>
            <person name="Bell S."/>
            <person name="Buhay C.J."/>
            <person name="Chandrabose M.N."/>
            <person name="Chavez D."/>
            <person name="Clerk-Blankenburg K.P."/>
            <person name="Cree A."/>
            <person name="Dao M."/>
            <person name="Davis C."/>
            <person name="Chacko J."/>
            <person name="Dinh H."/>
            <person name="Dugan-Rocha S."/>
            <person name="Fowler G."/>
            <person name="Garner T.T."/>
            <person name="Garnes J."/>
            <person name="Gnirke A."/>
            <person name="Hawes A."/>
            <person name="Hernandez J."/>
            <person name="Hines S."/>
            <person name="Holder M."/>
            <person name="Hume J."/>
            <person name="Jhangiani S.N."/>
            <person name="Joshi V."/>
            <person name="Khan Z.M."/>
            <person name="Jackson L."/>
            <person name="Kovar C."/>
            <person name="Kowis A."/>
            <person name="Lee S."/>
            <person name="Lewis L.R."/>
            <person name="Margolis J."/>
            <person name="Morgan M."/>
            <person name="Nazareth L.V."/>
            <person name="Nguyen N."/>
            <person name="Okwuonu G."/>
            <person name="Parker D."/>
            <person name="Richards S."/>
            <person name="Ruiz S.J."/>
            <person name="Santibanez J."/>
            <person name="Savard J."/>
            <person name="Scherer S.E."/>
            <person name="Schneider B."/>
            <person name="Sodergren E."/>
            <person name="Tautz D."/>
            <person name="Vattahil S."/>
            <person name="Villasana D."/>
            <person name="White C.S."/>
            <person name="Wright R."/>
            <person name="Park Y."/>
            <person name="Beeman R.W."/>
            <person name="Lord J."/>
            <person name="Oppert B."/>
            <person name="Lorenzen M."/>
            <person name="Brown S."/>
            <person name="Wang L."/>
            <person name="Savard J."/>
            <person name="Tautz D."/>
            <person name="Richards S."/>
            <person name="Weinstock G."/>
            <person name="Gibbs R.A."/>
            <person name="Liu Y."/>
            <person name="Worley K."/>
            <person name="Weinstock G."/>
            <person name="Elsik C.G."/>
            <person name="Reese J.T."/>
            <person name="Elhaik E."/>
            <person name="Landan G."/>
            <person name="Graur D."/>
            <person name="Arensburger P."/>
            <person name="Atkinson P."/>
            <person name="Beeman R.W."/>
            <person name="Beidler J."/>
            <person name="Brown S.J."/>
            <person name="Demuth J.P."/>
            <person name="Drury D.W."/>
            <person name="Du Y.Z."/>
            <person name="Fujiwara H."/>
            <person name="Lorenzen M."/>
            <person name="Maselli V."/>
            <person name="Osanai M."/>
            <person name="Park Y."/>
            <person name="Robertson H.M."/>
            <person name="Tu Z."/>
            <person name="Wang J.J."/>
            <person name="Wang S."/>
            <person name="Richards S."/>
            <person name="Song H."/>
            <person name="Zhang L."/>
            <person name="Sodergren E."/>
            <person name="Werner D."/>
            <person name="Stanke M."/>
            <person name="Morgenstern B."/>
            <person name="Solovyev V."/>
            <person name="Kosarev P."/>
            <person name="Brown G."/>
            <person name="Chen H.C."/>
            <person name="Ermolaeva O."/>
            <person name="Hlavina W."/>
            <person name="Kapustin Y."/>
            <person name="Kiryutin B."/>
            <person name="Kitts P."/>
            <person name="Maglott D."/>
            <person name="Pruitt K."/>
            <person name="Sapojnikov V."/>
            <person name="Souvorov A."/>
            <person name="Mackey A.J."/>
            <person name="Waterhouse R.M."/>
            <person name="Wyder S."/>
            <person name="Zdobnov E.M."/>
            <person name="Zdobnov E.M."/>
            <person name="Wyder S."/>
            <person name="Kriventseva E.V."/>
            <person name="Kadowaki T."/>
            <person name="Bork P."/>
            <person name="Aranda M."/>
            <person name="Bao R."/>
            <person name="Beermann A."/>
            <person name="Berns N."/>
            <person name="Bolognesi R."/>
            <person name="Bonneton F."/>
            <person name="Bopp D."/>
            <person name="Brown S.J."/>
            <person name="Bucher G."/>
            <person name="Butts T."/>
            <person name="Chaumot A."/>
            <person name="Denell R.E."/>
            <person name="Ferrier D.E."/>
            <person name="Friedrich M."/>
            <person name="Gordon C.M."/>
            <person name="Jindra M."/>
            <person name="Klingler M."/>
            <person name="Lan Q."/>
            <person name="Lattorff H.M."/>
            <person name="Laudet V."/>
            <person name="von Levetsow C."/>
            <person name="Liu Z."/>
            <person name="Lutz R."/>
            <person name="Lynch J.A."/>
            <person name="da Fonseca R.N."/>
            <person name="Posnien N."/>
            <person name="Reuter R."/>
            <person name="Roth S."/>
            <person name="Savard J."/>
            <person name="Schinko J.B."/>
            <person name="Schmitt C."/>
            <person name="Schoppmeier M."/>
            <person name="Schroder R."/>
            <person name="Shippy T.D."/>
            <person name="Simonnet F."/>
            <person name="Marques-Souza H."/>
            <person name="Tautz D."/>
            <person name="Tomoyasu Y."/>
            <person name="Trauner J."/>
            <person name="Van der Zee M."/>
            <person name="Vervoort M."/>
            <person name="Wittkopp N."/>
            <person name="Wimmer E.A."/>
            <person name="Yang X."/>
            <person name="Jones A.K."/>
            <person name="Sattelle D.B."/>
            <person name="Ebert P.R."/>
            <person name="Nelson D."/>
            <person name="Scott J.G."/>
            <person name="Beeman R.W."/>
            <person name="Muthukrishnan S."/>
            <person name="Kramer K.J."/>
            <person name="Arakane Y."/>
            <person name="Beeman R.W."/>
            <person name="Zhu Q."/>
            <person name="Hogenkamp D."/>
            <person name="Dixit R."/>
            <person name="Oppert B."/>
            <person name="Jiang H."/>
            <person name="Zou Z."/>
            <person name="Marshall J."/>
            <person name="Elpidina E."/>
            <person name="Vinokurov K."/>
            <person name="Oppert C."/>
            <person name="Zou Z."/>
            <person name="Evans J."/>
            <person name="Lu Z."/>
            <person name="Zhao P."/>
            <person name="Sumathipala N."/>
            <person name="Altincicek B."/>
            <person name="Vilcinskas A."/>
            <person name="Williams M."/>
            <person name="Hultmark D."/>
            <person name="Hetru C."/>
            <person name="Jiang H."/>
            <person name="Grimmelikhuijzen C.J."/>
            <person name="Hauser F."/>
            <person name="Cazzamali G."/>
            <person name="Williamson M."/>
            <person name="Park Y."/>
            <person name="Li B."/>
            <person name="Tanaka Y."/>
            <person name="Predel R."/>
            <person name="Neupert S."/>
            <person name="Schachtner J."/>
            <person name="Verleyen P."/>
            <person name="Raible F."/>
            <person name="Bork P."/>
            <person name="Friedrich M."/>
            <person name="Walden K.K."/>
            <person name="Robertson H.M."/>
            <person name="Angeli S."/>
            <person name="Foret S."/>
            <person name="Bucher G."/>
            <person name="Schuetz S."/>
            <person name="Maleszka R."/>
            <person name="Wimmer E.A."/>
            <person name="Beeman R.W."/>
            <person name="Lorenzen M."/>
            <person name="Tomoyasu Y."/>
            <person name="Miller S.C."/>
            <person name="Grossmann D."/>
            <person name="Bucher G."/>
        </authorList>
    </citation>
    <scope>NUCLEOTIDE SEQUENCE [LARGE SCALE GENOMIC DNA]</scope>
    <source>
        <strain evidence="5 6">Georgia GA2</strain>
    </source>
</reference>
<dbReference type="InterPro" id="IPR014044">
    <property type="entry name" value="CAP_dom"/>
</dbReference>
<evidence type="ECO:0000256" key="1">
    <source>
        <dbReference type="ARBA" id="ARBA00004613"/>
    </source>
</evidence>
<keyword evidence="6" id="KW-1185">Reference proteome</keyword>
<dbReference type="Proteomes" id="UP000007266">
    <property type="component" value="Linkage group 2"/>
</dbReference>
<proteinExistence type="predicted"/>
<feature type="signal peptide" evidence="3">
    <location>
        <begin position="1"/>
        <end position="19"/>
    </location>
</feature>
<dbReference type="GO" id="GO:0005615">
    <property type="term" value="C:extracellular space"/>
    <property type="evidence" value="ECO:0000318"/>
    <property type="project" value="GO_Central"/>
</dbReference>
<dbReference type="EMBL" id="KQ971312">
    <property type="protein sequence ID" value="EEZ98487.2"/>
    <property type="molecule type" value="Genomic_DNA"/>
</dbReference>
<dbReference type="PANTHER" id="PTHR10334">
    <property type="entry name" value="CYSTEINE-RICH SECRETORY PROTEIN-RELATED"/>
    <property type="match status" value="1"/>
</dbReference>